<dbReference type="InterPro" id="IPR034628">
    <property type="entry name" value="MEX1/MEX1-like"/>
</dbReference>
<dbReference type="GO" id="GO:0005363">
    <property type="term" value="F:maltose transmembrane transporter activity"/>
    <property type="evidence" value="ECO:0007669"/>
    <property type="project" value="TreeGrafter"/>
</dbReference>
<dbReference type="Proteomes" id="UP001465755">
    <property type="component" value="Unassembled WGS sequence"/>
</dbReference>
<keyword evidence="1" id="KW-0472">Membrane</keyword>
<feature type="transmembrane region" description="Helical" evidence="1">
    <location>
        <begin position="96"/>
        <end position="116"/>
    </location>
</feature>
<feature type="transmembrane region" description="Helical" evidence="1">
    <location>
        <begin position="301"/>
        <end position="322"/>
    </location>
</feature>
<gene>
    <name evidence="2" type="ORF">WJX73_004177</name>
</gene>
<keyword evidence="1" id="KW-0812">Transmembrane</keyword>
<sequence>MPKQLLFGKGLPPAWLIRQQAYNLRFQRTPAKQAASFRRADQESNLSERLAVQADSFPGWLSEHLLIPLTRLKPLNARRIVAGQARRPELPGFGTVANVCALLGALAVIAVLLPVIQSNSQFLASGNTAAVAEEAWQELLQDVFAFTGLTSVFVGLREPGSSLAHATGALLYSVVFIQGLWTWWTDLMAIVGWALLPFLFCHNFLGGPSNASLGPSIAGGLLATGIVAIKRLGGLHREAAGFWDRNGLALAATATFMMEGAAELIKLLGDSAGYIPQQVMLNTAFVALLIPRSLFTQDSMFFIDVGWNALLGWGQLAVLFLLRHQLSGSSYLSIPAFAAATLGLCTLALARTGPGTCGTPRPSLYCRNACAIRTR</sequence>
<accession>A0AAW1NTJ8</accession>
<protein>
    <submittedName>
        <fullName evidence="2">Uncharacterized protein</fullName>
    </submittedName>
</protein>
<dbReference type="EMBL" id="JALJOQ010000169">
    <property type="protein sequence ID" value="KAK9792027.1"/>
    <property type="molecule type" value="Genomic_DNA"/>
</dbReference>
<evidence type="ECO:0000256" key="1">
    <source>
        <dbReference type="SAM" id="Phobius"/>
    </source>
</evidence>
<keyword evidence="1" id="KW-1133">Transmembrane helix</keyword>
<evidence type="ECO:0000313" key="2">
    <source>
        <dbReference type="EMBL" id="KAK9792027.1"/>
    </source>
</evidence>
<feature type="transmembrane region" description="Helical" evidence="1">
    <location>
        <begin position="329"/>
        <end position="350"/>
    </location>
</feature>
<comment type="caution">
    <text evidence="2">The sequence shown here is derived from an EMBL/GenBank/DDBJ whole genome shotgun (WGS) entry which is preliminary data.</text>
</comment>
<dbReference type="PANTHER" id="PTHR34809">
    <property type="entry name" value="MALTOSE EXCESS PROTEIN 1, CHLOROPLASTIC-RELATED"/>
    <property type="match status" value="1"/>
</dbReference>
<organism evidence="2 3">
    <name type="scientific">Symbiochloris irregularis</name>
    <dbReference type="NCBI Taxonomy" id="706552"/>
    <lineage>
        <taxon>Eukaryota</taxon>
        <taxon>Viridiplantae</taxon>
        <taxon>Chlorophyta</taxon>
        <taxon>core chlorophytes</taxon>
        <taxon>Trebouxiophyceae</taxon>
        <taxon>Trebouxiales</taxon>
        <taxon>Trebouxiaceae</taxon>
        <taxon>Symbiochloris</taxon>
    </lineage>
</organism>
<proteinExistence type="predicted"/>
<evidence type="ECO:0000313" key="3">
    <source>
        <dbReference type="Proteomes" id="UP001465755"/>
    </source>
</evidence>
<reference evidence="2 3" key="1">
    <citation type="journal article" date="2024" name="Nat. Commun.">
        <title>Phylogenomics reveals the evolutionary origins of lichenization in chlorophyte algae.</title>
        <authorList>
            <person name="Puginier C."/>
            <person name="Libourel C."/>
            <person name="Otte J."/>
            <person name="Skaloud P."/>
            <person name="Haon M."/>
            <person name="Grisel S."/>
            <person name="Petersen M."/>
            <person name="Berrin J.G."/>
            <person name="Delaux P.M."/>
            <person name="Dal Grande F."/>
            <person name="Keller J."/>
        </authorList>
    </citation>
    <scope>NUCLEOTIDE SEQUENCE [LARGE SCALE GENOMIC DNA]</scope>
    <source>
        <strain evidence="2 3">SAG 2036</strain>
    </source>
</reference>
<feature type="transmembrane region" description="Helical" evidence="1">
    <location>
        <begin position="249"/>
        <end position="267"/>
    </location>
</feature>
<dbReference type="GO" id="GO:0009941">
    <property type="term" value="C:chloroplast envelope"/>
    <property type="evidence" value="ECO:0007669"/>
    <property type="project" value="TreeGrafter"/>
</dbReference>
<dbReference type="AlphaFoldDB" id="A0AAW1NTJ8"/>
<keyword evidence="3" id="KW-1185">Reference proteome</keyword>
<feature type="transmembrane region" description="Helical" evidence="1">
    <location>
        <begin position="212"/>
        <end position="229"/>
    </location>
</feature>
<name>A0AAW1NTJ8_9CHLO</name>
<dbReference type="PANTHER" id="PTHR34809:SF1">
    <property type="entry name" value="MALTOSE EXCESS PROTEIN 1, CHLOROPLASTIC-RELATED"/>
    <property type="match status" value="1"/>
</dbReference>